<sequence length="88" mass="10138">MGLFTKVKFRANLTFYENLFVVWSPLKYVEIGNSILVAVVNWTCRRAMEDDPASCIMEGKLFSWVEFLPNRSSYLFSPGGQPGFEVKY</sequence>
<evidence type="ECO:0000313" key="1">
    <source>
        <dbReference type="EMBL" id="KAL2611064.1"/>
    </source>
</evidence>
<evidence type="ECO:0000313" key="2">
    <source>
        <dbReference type="Proteomes" id="UP001605036"/>
    </source>
</evidence>
<protein>
    <submittedName>
        <fullName evidence="1">Uncharacterized protein</fullName>
    </submittedName>
</protein>
<dbReference type="AlphaFoldDB" id="A0ABD1XQ31"/>
<dbReference type="EMBL" id="JBHFFA010000007">
    <property type="protein sequence ID" value="KAL2611064.1"/>
    <property type="molecule type" value="Genomic_DNA"/>
</dbReference>
<gene>
    <name evidence="1" type="ORF">R1flu_022756</name>
</gene>
<dbReference type="Proteomes" id="UP001605036">
    <property type="component" value="Unassembled WGS sequence"/>
</dbReference>
<proteinExistence type="predicted"/>
<name>A0ABD1XQ31_9MARC</name>
<reference evidence="1 2" key="1">
    <citation type="submission" date="2024-09" db="EMBL/GenBank/DDBJ databases">
        <title>Chromosome-scale assembly of Riccia fluitans.</title>
        <authorList>
            <person name="Paukszto L."/>
            <person name="Sawicki J."/>
            <person name="Karawczyk K."/>
            <person name="Piernik-Szablinska J."/>
            <person name="Szczecinska M."/>
            <person name="Mazdziarz M."/>
        </authorList>
    </citation>
    <scope>NUCLEOTIDE SEQUENCE [LARGE SCALE GENOMIC DNA]</scope>
    <source>
        <strain evidence="1">Rf_01</strain>
        <tissue evidence="1">Aerial parts of the thallus</tissue>
    </source>
</reference>
<organism evidence="1 2">
    <name type="scientific">Riccia fluitans</name>
    <dbReference type="NCBI Taxonomy" id="41844"/>
    <lineage>
        <taxon>Eukaryota</taxon>
        <taxon>Viridiplantae</taxon>
        <taxon>Streptophyta</taxon>
        <taxon>Embryophyta</taxon>
        <taxon>Marchantiophyta</taxon>
        <taxon>Marchantiopsida</taxon>
        <taxon>Marchantiidae</taxon>
        <taxon>Marchantiales</taxon>
        <taxon>Ricciaceae</taxon>
        <taxon>Riccia</taxon>
    </lineage>
</organism>
<keyword evidence="2" id="KW-1185">Reference proteome</keyword>
<comment type="caution">
    <text evidence="1">The sequence shown here is derived from an EMBL/GenBank/DDBJ whole genome shotgun (WGS) entry which is preliminary data.</text>
</comment>
<accession>A0ABD1XQ31</accession>